<reference evidence="1 2" key="1">
    <citation type="submission" date="2016-04" db="EMBL/GenBank/DDBJ databases">
        <title>ATOL: Assembling a taxonomically balanced genome-scale reconstruction of the evolutionary history of the Enterobacteriaceae.</title>
        <authorList>
            <person name="Plunkett G.III."/>
            <person name="Neeno-Eckwall E.C."/>
            <person name="Glasner J.D."/>
            <person name="Perna N.T."/>
        </authorList>
    </citation>
    <scope>NUCLEOTIDE SEQUENCE [LARGE SCALE GENOMIC DNA]</scope>
    <source>
        <strain evidence="1 2">ATCC 51604</strain>
    </source>
</reference>
<dbReference type="AlphaFoldDB" id="A0A1B7HVC7"/>
<dbReference type="Proteomes" id="UP000078504">
    <property type="component" value="Unassembled WGS sequence"/>
</dbReference>
<proteinExistence type="predicted"/>
<comment type="caution">
    <text evidence="1">The sequence shown here is derived from an EMBL/GenBank/DDBJ whole genome shotgun (WGS) entry which is preliminary data.</text>
</comment>
<dbReference type="InterPro" id="IPR024930">
    <property type="entry name" value="Skp_dom_sf"/>
</dbReference>
<sequence length="141" mass="15489">MKFVNVEMVLVDSGLLKQEQDHLKAVNESLHKGQQLAEKNYTSLPANKVDAARKADRNVLTQQWKGQQQAARNVVMAALKSATDAYRNDNKIGMILPTQVAMSVSPELDISADLTQKLKTTKLEFPKLPDFAVKASGPAAK</sequence>
<name>A0A1B7HVC7_9ENTR</name>
<dbReference type="EMBL" id="LXEP01000028">
    <property type="protein sequence ID" value="OAT19596.1"/>
    <property type="molecule type" value="Genomic_DNA"/>
</dbReference>
<evidence type="ECO:0000313" key="2">
    <source>
        <dbReference type="Proteomes" id="UP000078504"/>
    </source>
</evidence>
<dbReference type="SUPFAM" id="SSF111384">
    <property type="entry name" value="OmpH-like"/>
    <property type="match status" value="1"/>
</dbReference>
<evidence type="ECO:0000313" key="1">
    <source>
        <dbReference type="EMBL" id="OAT19596.1"/>
    </source>
</evidence>
<dbReference type="PATRIC" id="fig|1354253.4.peg.2879"/>
<accession>A0A1B7HVC7</accession>
<dbReference type="RefSeq" id="WP_064516141.1">
    <property type="nucleotide sequence ID" value="NZ_LXEP01000028.1"/>
</dbReference>
<organism evidence="1 2">
    <name type="scientific">Buttiauxella gaviniae ATCC 51604</name>
    <dbReference type="NCBI Taxonomy" id="1354253"/>
    <lineage>
        <taxon>Bacteria</taxon>
        <taxon>Pseudomonadati</taxon>
        <taxon>Pseudomonadota</taxon>
        <taxon>Gammaproteobacteria</taxon>
        <taxon>Enterobacterales</taxon>
        <taxon>Enterobacteriaceae</taxon>
        <taxon>Buttiauxella</taxon>
    </lineage>
</organism>
<protein>
    <submittedName>
        <fullName evidence="1">Uncharacterized protein</fullName>
    </submittedName>
</protein>
<dbReference type="Gene3D" id="3.30.910.20">
    <property type="entry name" value="Skp domain"/>
    <property type="match status" value="1"/>
</dbReference>
<gene>
    <name evidence="1" type="ORF">M977_02831</name>
</gene>